<comment type="caution">
    <text evidence="3">The sequence shown here is derived from an EMBL/GenBank/DDBJ whole genome shotgun (WGS) entry which is preliminary data.</text>
</comment>
<evidence type="ECO:0000256" key="2">
    <source>
        <dbReference type="ARBA" id="ARBA00023002"/>
    </source>
</evidence>
<organism evidence="3 4">
    <name type="scientific">Streptomyces antimycoticus</name>
    <dbReference type="NCBI Taxonomy" id="68175"/>
    <lineage>
        <taxon>Bacteria</taxon>
        <taxon>Bacillati</taxon>
        <taxon>Actinomycetota</taxon>
        <taxon>Actinomycetes</taxon>
        <taxon>Kitasatosporales</taxon>
        <taxon>Streptomycetaceae</taxon>
        <taxon>Streptomyces</taxon>
        <taxon>Streptomyces violaceusniger group</taxon>
    </lineage>
</organism>
<dbReference type="InterPro" id="IPR036291">
    <property type="entry name" value="NAD(P)-bd_dom_sf"/>
</dbReference>
<evidence type="ECO:0000313" key="4">
    <source>
        <dbReference type="Proteomes" id="UP001354649"/>
    </source>
</evidence>
<reference evidence="3 4" key="1">
    <citation type="submission" date="2023-11" db="EMBL/GenBank/DDBJ databases">
        <title>30 novel species of actinomycetes from the DSMZ collection.</title>
        <authorList>
            <person name="Nouioui I."/>
        </authorList>
    </citation>
    <scope>NUCLEOTIDE SEQUENCE [LARGE SCALE GENOMIC DNA]</scope>
    <source>
        <strain evidence="3 4">DSM 41602</strain>
    </source>
</reference>
<dbReference type="Pfam" id="PF13561">
    <property type="entry name" value="adh_short_C2"/>
    <property type="match status" value="1"/>
</dbReference>
<dbReference type="Proteomes" id="UP001354649">
    <property type="component" value="Unassembled WGS sequence"/>
</dbReference>
<dbReference type="PRINTS" id="PR00080">
    <property type="entry name" value="SDRFAMILY"/>
</dbReference>
<dbReference type="Gene3D" id="3.40.50.720">
    <property type="entry name" value="NAD(P)-binding Rossmann-like Domain"/>
    <property type="match status" value="1"/>
</dbReference>
<dbReference type="SUPFAM" id="SSF51735">
    <property type="entry name" value="NAD(P)-binding Rossmann-fold domains"/>
    <property type="match status" value="1"/>
</dbReference>
<dbReference type="EMBL" id="JAZBJQ010000004">
    <property type="protein sequence ID" value="MEE4583198.1"/>
    <property type="molecule type" value="Genomic_DNA"/>
</dbReference>
<sequence>MRQLGRDFSGHRVDFADRRQVTRFAEELAAGERPVDILVNNAGTIRRAPAAEHPLEWFDEVLEVDLTSTFVLSQILGRRMLEAQHGRIVFTTSLLSFQGGINVPGYAAAKSGVAGLIRALSNEWAGRGVTVNGIAPGYIATDNTQALQDDPDRSRAILERIPAGRWGTAEDIAGAAVFLASDAARYVSGAILPVDGGWLGR</sequence>
<keyword evidence="2" id="KW-0560">Oxidoreductase</keyword>
<gene>
    <name evidence="3" type="ORF">V2K49_08495</name>
</gene>
<dbReference type="AlphaFoldDB" id="A0ABD5J4D5"/>
<dbReference type="InterPro" id="IPR020904">
    <property type="entry name" value="Sc_DH/Rdtase_CS"/>
</dbReference>
<dbReference type="PANTHER" id="PTHR42760:SF5">
    <property type="entry name" value="2-DEHYDRO-3-DEOXY-D-GLUCONATE 5-DEHYDROGENASE"/>
    <property type="match status" value="1"/>
</dbReference>
<evidence type="ECO:0000256" key="1">
    <source>
        <dbReference type="ARBA" id="ARBA00006484"/>
    </source>
</evidence>
<evidence type="ECO:0000313" key="3">
    <source>
        <dbReference type="EMBL" id="MEE4583198.1"/>
    </source>
</evidence>
<dbReference type="InterPro" id="IPR002347">
    <property type="entry name" value="SDR_fam"/>
</dbReference>
<protein>
    <submittedName>
        <fullName evidence="3">SDR family oxidoreductase</fullName>
    </submittedName>
</protein>
<accession>A0ABD5J4D5</accession>
<dbReference type="GO" id="GO:0016491">
    <property type="term" value="F:oxidoreductase activity"/>
    <property type="evidence" value="ECO:0007669"/>
    <property type="project" value="UniProtKB-KW"/>
</dbReference>
<dbReference type="PROSITE" id="PS00061">
    <property type="entry name" value="ADH_SHORT"/>
    <property type="match status" value="1"/>
</dbReference>
<comment type="similarity">
    <text evidence="1">Belongs to the short-chain dehydrogenases/reductases (SDR) family.</text>
</comment>
<proteinExistence type="inferred from homology"/>
<dbReference type="PRINTS" id="PR00081">
    <property type="entry name" value="GDHRDH"/>
</dbReference>
<dbReference type="PANTHER" id="PTHR42760">
    <property type="entry name" value="SHORT-CHAIN DEHYDROGENASES/REDUCTASES FAMILY MEMBER"/>
    <property type="match status" value="1"/>
</dbReference>
<name>A0ABD5J4D5_9ACTN</name>